<evidence type="ECO:0008006" key="4">
    <source>
        <dbReference type="Google" id="ProtNLM"/>
    </source>
</evidence>
<protein>
    <recommendedName>
        <fullName evidence="4">Beta-barrel porin-2, OmpL-like. bbp2</fullName>
    </recommendedName>
</protein>
<dbReference type="EMBL" id="JAGGJA010000001">
    <property type="protein sequence ID" value="MCW9705502.1"/>
    <property type="molecule type" value="Genomic_DNA"/>
</dbReference>
<dbReference type="RefSeq" id="WP_265764166.1">
    <property type="nucleotide sequence ID" value="NZ_JAGGJA010000001.1"/>
</dbReference>
<accession>A0ABT3PHU9</accession>
<feature type="chain" id="PRO_5047451445" description="Beta-barrel porin-2, OmpL-like. bbp2" evidence="1">
    <location>
        <begin position="28"/>
        <end position="354"/>
    </location>
</feature>
<dbReference type="Proteomes" id="UP001207918">
    <property type="component" value="Unassembled WGS sequence"/>
</dbReference>
<feature type="signal peptide" evidence="1">
    <location>
        <begin position="1"/>
        <end position="27"/>
    </location>
</feature>
<gene>
    <name evidence="2" type="ORF">J6I44_01485</name>
</gene>
<keyword evidence="1" id="KW-0732">Signal</keyword>
<organism evidence="2 3">
    <name type="scientific">Fodinibius salsisoli</name>
    <dbReference type="NCBI Taxonomy" id="2820877"/>
    <lineage>
        <taxon>Bacteria</taxon>
        <taxon>Pseudomonadati</taxon>
        <taxon>Balneolota</taxon>
        <taxon>Balneolia</taxon>
        <taxon>Balneolales</taxon>
        <taxon>Balneolaceae</taxon>
        <taxon>Fodinibius</taxon>
    </lineage>
</organism>
<name>A0ABT3PHU9_9BACT</name>
<proteinExistence type="predicted"/>
<reference evidence="2 3" key="1">
    <citation type="submission" date="2021-03" db="EMBL/GenBank/DDBJ databases">
        <title>Aliifodinibius sp. nov., a new bacterium isolated from saline soil.</title>
        <authorList>
            <person name="Galisteo C."/>
            <person name="De La Haba R."/>
            <person name="Sanchez-Porro C."/>
            <person name="Ventosa A."/>
        </authorList>
    </citation>
    <scope>NUCLEOTIDE SEQUENCE [LARGE SCALE GENOMIC DNA]</scope>
    <source>
        <strain evidence="2 3">1BSP15-2V2</strain>
    </source>
</reference>
<keyword evidence="3" id="KW-1185">Reference proteome</keyword>
<comment type="caution">
    <text evidence="2">The sequence shown here is derived from an EMBL/GenBank/DDBJ whole genome shotgun (WGS) entry which is preliminary data.</text>
</comment>
<evidence type="ECO:0000313" key="2">
    <source>
        <dbReference type="EMBL" id="MCW9705502.1"/>
    </source>
</evidence>
<evidence type="ECO:0000256" key="1">
    <source>
        <dbReference type="SAM" id="SignalP"/>
    </source>
</evidence>
<evidence type="ECO:0000313" key="3">
    <source>
        <dbReference type="Proteomes" id="UP001207918"/>
    </source>
</evidence>
<sequence length="354" mass="38563">MKSARTFISHSITLLFIIFGFCYSAVAQSTDQKPDKESTFQVSFVPGLSTSDSYSTSRISFNIIGGYNGAFHGIELGSVFNGNRYDISGLQMSGAVNYNGQQARGLLLSGALNISDTFTGGISLAGAANIVGKHTRGLLMAGGLNVAGEIKGVAFAPINVANNQMGTQFGVINTANRQEGTQIGIINIVGENDGGTPIGLLSFVRNGRFDVDIWGSETGFVNGGMRIGTKEVYNVLSIGYNPFYGDDLWQVGLGLGYHYSFNQKGKGLETDIMNYHLNYDGKWTSETSNHIQWRMHYVHAYTRNVRLFIGPSVNLLITDEELSTQHLPYTIYKHSSGSNELRWWIGGTLGVELF</sequence>